<dbReference type="OrthoDB" id="267589at2759"/>
<dbReference type="RefSeq" id="XP_010702095.1">
    <property type="nucleotide sequence ID" value="XM_010703793.1"/>
</dbReference>
<dbReference type="VEuPathDB" id="TriTrypDB:LPMP_330020"/>
<dbReference type="KEGG" id="lpan:LPMP_330020"/>
<dbReference type="GeneID" id="22578155"/>
<gene>
    <name evidence="1" type="ORF">LPMP_330020</name>
</gene>
<reference evidence="1" key="1">
    <citation type="journal article" date="2015" name="Sci. Rep.">
        <title>The genome of Leishmania panamensis: insights into genomics of the L. (Viannia) subgenus.</title>
        <authorList>
            <person name="Llanes A."/>
            <person name="Restrepo C.M."/>
            <person name="Vecchio G.D."/>
            <person name="Anguizola F.J."/>
            <person name="Lleonart R."/>
        </authorList>
    </citation>
    <scope>NUCLEOTIDE SEQUENCE [LARGE SCALE GENOMIC DNA]</scope>
    <source>
        <strain evidence="1">MHOM/PA/94/PSC-1</strain>
    </source>
</reference>
<proteinExistence type="predicted"/>
<sequence>MHSAPLLRTRRTGLFLVDTQTFLTDAHVVHQLVDFADSLGLVSHMWMSYSLSLRNGLRLRRGTVPANVWHTLCGCSFFAAHPAHSFHRIDRSEVERTNPRVMCDFILNEVPTGGLKWVTACPSTVPHFHPPMANGVKHHLWVPIQLRRLVPVHAEVHVTLPPFVTFVHIEQLTPDAKLAEIVDKLCWA</sequence>
<dbReference type="EMBL" id="CP009402">
    <property type="protein sequence ID" value="AIO01295.1"/>
    <property type="molecule type" value="Genomic_DNA"/>
</dbReference>
<name>A0A088S172_LEIPA</name>
<accession>A0A088S172</accession>
<evidence type="ECO:0000313" key="1">
    <source>
        <dbReference type="EMBL" id="AIO01295.1"/>
    </source>
</evidence>
<protein>
    <submittedName>
        <fullName evidence="1">Uncharacterized protein</fullName>
    </submittedName>
</protein>
<dbReference type="AlphaFoldDB" id="A0A088S172"/>
<organism evidence="1">
    <name type="scientific">Leishmania panamensis</name>
    <dbReference type="NCBI Taxonomy" id="5679"/>
    <lineage>
        <taxon>Eukaryota</taxon>
        <taxon>Discoba</taxon>
        <taxon>Euglenozoa</taxon>
        <taxon>Kinetoplastea</taxon>
        <taxon>Metakinetoplastina</taxon>
        <taxon>Trypanosomatida</taxon>
        <taxon>Trypanosomatidae</taxon>
        <taxon>Leishmaniinae</taxon>
        <taxon>Leishmania</taxon>
        <taxon>Leishmania guyanensis species complex</taxon>
    </lineage>
</organism>